<dbReference type="InterPro" id="IPR000182">
    <property type="entry name" value="GNAT_dom"/>
</dbReference>
<dbReference type="Proteomes" id="UP000008811">
    <property type="component" value="Chromosome"/>
</dbReference>
<dbReference type="Gene3D" id="3.40.630.30">
    <property type="match status" value="1"/>
</dbReference>
<keyword evidence="1" id="KW-0808">Transferase</keyword>
<dbReference type="STRING" id="517417.Cpar_1269"/>
<reference evidence="4" key="1">
    <citation type="submission" date="2008-06" db="EMBL/GenBank/DDBJ databases">
        <title>Complete sequence of Chlorobaculum parvum NCIB 8327.</title>
        <authorList>
            <consortium name="US DOE Joint Genome Institute"/>
            <person name="Lucas S."/>
            <person name="Copeland A."/>
            <person name="Lapidus A."/>
            <person name="Glavina del Rio T."/>
            <person name="Dalin E."/>
            <person name="Tice H."/>
            <person name="Bruce D."/>
            <person name="Goodwin L."/>
            <person name="Pitluck S."/>
            <person name="Schmutz J."/>
            <person name="Larimer F."/>
            <person name="Land M."/>
            <person name="Hauser L."/>
            <person name="Kyrpides N."/>
            <person name="Mikhailova N."/>
            <person name="Zhao F."/>
            <person name="Li T."/>
            <person name="Liu Z."/>
            <person name="Overmann J."/>
            <person name="Bryant D.A."/>
            <person name="Richardson P."/>
        </authorList>
    </citation>
    <scope>NUCLEOTIDE SEQUENCE [LARGE SCALE GENOMIC DNA]</scope>
    <source>
        <strain evidence="4">NCIB 8327</strain>
    </source>
</reference>
<proteinExistence type="predicted"/>
<feature type="domain" description="N-acetyltransferase" evidence="3">
    <location>
        <begin position="3"/>
        <end position="164"/>
    </location>
</feature>
<dbReference type="PROSITE" id="PS51186">
    <property type="entry name" value="GNAT"/>
    <property type="match status" value="1"/>
</dbReference>
<evidence type="ECO:0000256" key="1">
    <source>
        <dbReference type="ARBA" id="ARBA00022679"/>
    </source>
</evidence>
<dbReference type="InterPro" id="IPR016181">
    <property type="entry name" value="Acyl_CoA_acyltransferase"/>
</dbReference>
<dbReference type="RefSeq" id="WP_012502505.1">
    <property type="nucleotide sequence ID" value="NC_011027.1"/>
</dbReference>
<dbReference type="InterPro" id="IPR050832">
    <property type="entry name" value="Bact_Acetyltransf"/>
</dbReference>
<keyword evidence="2" id="KW-0012">Acyltransferase</keyword>
<evidence type="ECO:0000313" key="4">
    <source>
        <dbReference type="EMBL" id="ACF11672.1"/>
    </source>
</evidence>
<protein>
    <submittedName>
        <fullName evidence="4">GCN5-related N-acetyltransferase</fullName>
    </submittedName>
</protein>
<dbReference type="PANTHER" id="PTHR43877">
    <property type="entry name" value="AMINOALKYLPHOSPHONATE N-ACETYLTRANSFERASE-RELATED-RELATED"/>
    <property type="match status" value="1"/>
</dbReference>
<dbReference type="HOGENOM" id="CLU_013985_4_4_10"/>
<gene>
    <name evidence="4" type="ordered locus">Cpar_1269</name>
</gene>
<sequence>MQVELLPVCADDLEEMAAIFNDYVEHSLATWTETPVSVDRFEELMCFAPDYPAFVARDVDGVMAGFGLLRPYSSIPAFDRATEMTCFLKQDFTGQGIGRKLLAALESDAAKLGVTTIISMLSSLNKQSLHFHSRCGFIERGRLVGIGRRNGLDFDVVLFQKSIGEE</sequence>
<dbReference type="SUPFAM" id="SSF55729">
    <property type="entry name" value="Acyl-CoA N-acyltransferases (Nat)"/>
    <property type="match status" value="1"/>
</dbReference>
<dbReference type="KEGG" id="cpc:Cpar_1269"/>
<evidence type="ECO:0000313" key="5">
    <source>
        <dbReference type="Proteomes" id="UP000008811"/>
    </source>
</evidence>
<dbReference type="EMBL" id="CP001099">
    <property type="protein sequence ID" value="ACF11672.1"/>
    <property type="molecule type" value="Genomic_DNA"/>
</dbReference>
<dbReference type="eggNOG" id="COG1247">
    <property type="taxonomic scope" value="Bacteria"/>
</dbReference>
<dbReference type="Pfam" id="PF00583">
    <property type="entry name" value="Acetyltransf_1"/>
    <property type="match status" value="1"/>
</dbReference>
<dbReference type="AlphaFoldDB" id="B3QP19"/>
<accession>B3QP19</accession>
<evidence type="ECO:0000256" key="2">
    <source>
        <dbReference type="ARBA" id="ARBA00023315"/>
    </source>
</evidence>
<organism evidence="4 5">
    <name type="scientific">Chlorobaculum parvum (strain DSM 263 / NCIMB 8327)</name>
    <name type="common">Chlorobium vibrioforme subsp. thiosulfatophilum</name>
    <dbReference type="NCBI Taxonomy" id="517417"/>
    <lineage>
        <taxon>Bacteria</taxon>
        <taxon>Pseudomonadati</taxon>
        <taxon>Chlorobiota</taxon>
        <taxon>Chlorobiia</taxon>
        <taxon>Chlorobiales</taxon>
        <taxon>Chlorobiaceae</taxon>
        <taxon>Chlorobaculum</taxon>
    </lineage>
</organism>
<keyword evidence="5" id="KW-1185">Reference proteome</keyword>
<dbReference type="GO" id="GO:0016747">
    <property type="term" value="F:acyltransferase activity, transferring groups other than amino-acyl groups"/>
    <property type="evidence" value="ECO:0007669"/>
    <property type="project" value="InterPro"/>
</dbReference>
<name>B3QP19_CHLP8</name>
<dbReference type="CDD" id="cd04301">
    <property type="entry name" value="NAT_SF"/>
    <property type="match status" value="1"/>
</dbReference>
<evidence type="ECO:0000259" key="3">
    <source>
        <dbReference type="PROSITE" id="PS51186"/>
    </source>
</evidence>